<evidence type="ECO:0008006" key="3">
    <source>
        <dbReference type="Google" id="ProtNLM"/>
    </source>
</evidence>
<keyword evidence="2" id="KW-1185">Reference proteome</keyword>
<dbReference type="InterPro" id="IPR012337">
    <property type="entry name" value="RNaseH-like_sf"/>
</dbReference>
<name>A0A151IXH7_9HYME</name>
<proteinExistence type="predicted"/>
<dbReference type="EMBL" id="KQ980817">
    <property type="protein sequence ID" value="KYN12696.1"/>
    <property type="molecule type" value="Genomic_DNA"/>
</dbReference>
<evidence type="ECO:0000313" key="2">
    <source>
        <dbReference type="Proteomes" id="UP000078492"/>
    </source>
</evidence>
<dbReference type="SUPFAM" id="SSF53098">
    <property type="entry name" value="Ribonuclease H-like"/>
    <property type="match status" value="1"/>
</dbReference>
<dbReference type="AlphaFoldDB" id="A0A151IXH7"/>
<dbReference type="PANTHER" id="PTHR47501">
    <property type="entry name" value="TRANSPOSASE-RELATED"/>
    <property type="match status" value="1"/>
</dbReference>
<evidence type="ECO:0000313" key="1">
    <source>
        <dbReference type="EMBL" id="KYN12696.1"/>
    </source>
</evidence>
<organism evidence="1 2">
    <name type="scientific">Trachymyrmex cornetzi</name>
    <dbReference type="NCBI Taxonomy" id="471704"/>
    <lineage>
        <taxon>Eukaryota</taxon>
        <taxon>Metazoa</taxon>
        <taxon>Ecdysozoa</taxon>
        <taxon>Arthropoda</taxon>
        <taxon>Hexapoda</taxon>
        <taxon>Insecta</taxon>
        <taxon>Pterygota</taxon>
        <taxon>Neoptera</taxon>
        <taxon>Endopterygota</taxon>
        <taxon>Hymenoptera</taxon>
        <taxon>Apocrita</taxon>
        <taxon>Aculeata</taxon>
        <taxon>Formicoidea</taxon>
        <taxon>Formicidae</taxon>
        <taxon>Myrmicinae</taxon>
        <taxon>Trachymyrmex</taxon>
    </lineage>
</organism>
<dbReference type="Proteomes" id="UP000078492">
    <property type="component" value="Unassembled WGS sequence"/>
</dbReference>
<dbReference type="Gene3D" id="1.10.10.1070">
    <property type="entry name" value="Zinc finger, BED domain-containing"/>
    <property type="match status" value="1"/>
</dbReference>
<accession>A0A151IXH7</accession>
<gene>
    <name evidence="1" type="ORF">ALC57_15136</name>
</gene>
<protein>
    <recommendedName>
        <fullName evidence="3">Zinc finger BED domain-containing protein 4</fullName>
    </recommendedName>
</protein>
<reference evidence="1 2" key="1">
    <citation type="submission" date="2015-09" db="EMBL/GenBank/DDBJ databases">
        <title>Trachymyrmex cornetzi WGS genome.</title>
        <authorList>
            <person name="Nygaard S."/>
            <person name="Hu H."/>
            <person name="Boomsma J."/>
            <person name="Zhang G."/>
        </authorList>
    </citation>
    <scope>NUCLEOTIDE SEQUENCE [LARGE SCALE GENOMIC DNA]</scope>
    <source>
        <strain evidence="1">Tcor2-1</strain>
        <tissue evidence="1">Whole body</tissue>
    </source>
</reference>
<dbReference type="SUPFAM" id="SSF140996">
    <property type="entry name" value="Hermes dimerisation domain"/>
    <property type="match status" value="1"/>
</dbReference>
<sequence>MNIITLNMTRKQLENNCVELMTVNGRPFSILDDSGFQNIVNPIKYAVEEKNKHKFSISSESIQKRIFEEADRIRKEISDDITNILISLKIAVTRLDRSFLGVNIQYIKGTKIILRTLALKELQEKHTGEYIKTILKNVCFSFNISLDQIYSITTDNGANMLKAVRILTYEDEDCDNDILEENNIDCNSEENEANEYEMDTLSVFENINVLEDLTSNNETSTLSLISKNFLINNYITFNFHY</sequence>